<feature type="region of interest" description="Disordered" evidence="1">
    <location>
        <begin position="92"/>
        <end position="112"/>
    </location>
</feature>
<dbReference type="EMBL" id="VSSS01000078">
    <property type="protein sequence ID" value="TYL86704.1"/>
    <property type="molecule type" value="Genomic_DNA"/>
</dbReference>
<evidence type="ECO:0000313" key="2">
    <source>
        <dbReference type="EMBL" id="TYL86704.1"/>
    </source>
</evidence>
<evidence type="ECO:0000256" key="1">
    <source>
        <dbReference type="SAM" id="MobiDB-lite"/>
    </source>
</evidence>
<organism evidence="2 3">
    <name type="scientific">Bradyrhizobium rifense</name>
    <dbReference type="NCBI Taxonomy" id="515499"/>
    <lineage>
        <taxon>Bacteria</taxon>
        <taxon>Pseudomonadati</taxon>
        <taxon>Pseudomonadota</taxon>
        <taxon>Alphaproteobacteria</taxon>
        <taxon>Hyphomicrobiales</taxon>
        <taxon>Nitrobacteraceae</taxon>
        <taxon>Bradyrhizobium</taxon>
    </lineage>
</organism>
<proteinExistence type="predicted"/>
<evidence type="ECO:0000313" key="3">
    <source>
        <dbReference type="Proteomes" id="UP000324758"/>
    </source>
</evidence>
<reference evidence="2 3" key="1">
    <citation type="submission" date="2019-08" db="EMBL/GenBank/DDBJ databases">
        <title>Bradyrhizobium hipponensis sp. nov., a rhizobium isolated from a Lupinus angustifolius root nodule in Tunisia.</title>
        <authorList>
            <person name="Off K."/>
            <person name="Rejili M."/>
            <person name="Mars M."/>
            <person name="Brachmann A."/>
            <person name="Marin M."/>
        </authorList>
    </citation>
    <scope>NUCLEOTIDE SEQUENCE [LARGE SCALE GENOMIC DNA]</scope>
    <source>
        <strain evidence="2 3">CTAW71</strain>
    </source>
</reference>
<dbReference type="Pfam" id="PF11154">
    <property type="entry name" value="DUF2934"/>
    <property type="match status" value="1"/>
</dbReference>
<keyword evidence="3" id="KW-1185">Reference proteome</keyword>
<dbReference type="InterPro" id="IPR021327">
    <property type="entry name" value="DUF2934"/>
</dbReference>
<sequence length="112" mass="12185">MSGLSEDDIRARAYQLWRDAGEPSGKMDTLWYDAEKQLLAERSAQGELPPGMTDNLLSRPRPLAGHLLGVSHQTIAGTPAALIALKAREGFPPTGSISRPRAPKRPSVVWNI</sequence>
<gene>
    <name evidence="2" type="ORF">FXB40_41630</name>
</gene>
<dbReference type="AlphaFoldDB" id="A0A5D3K7M5"/>
<dbReference type="OrthoDB" id="9811127at2"/>
<accession>A0A5D3K7M5</accession>
<name>A0A5D3K7M5_9BRAD</name>
<comment type="caution">
    <text evidence="2">The sequence shown here is derived from an EMBL/GenBank/DDBJ whole genome shotgun (WGS) entry which is preliminary data.</text>
</comment>
<dbReference type="Proteomes" id="UP000324758">
    <property type="component" value="Unassembled WGS sequence"/>
</dbReference>
<dbReference type="RefSeq" id="WP_148778074.1">
    <property type="nucleotide sequence ID" value="NZ_VSSS01000078.1"/>
</dbReference>
<protein>
    <submittedName>
        <fullName evidence="2">DUF2934 domain-containing protein</fullName>
    </submittedName>
</protein>